<evidence type="ECO:0000313" key="5">
    <source>
        <dbReference type="Proteomes" id="UP001218218"/>
    </source>
</evidence>
<dbReference type="InterPro" id="IPR020845">
    <property type="entry name" value="AMP-binding_CS"/>
</dbReference>
<dbReference type="Pfam" id="PF23562">
    <property type="entry name" value="AMP-binding_C_3"/>
    <property type="match status" value="1"/>
</dbReference>
<dbReference type="InterPro" id="IPR042099">
    <property type="entry name" value="ANL_N_sf"/>
</dbReference>
<dbReference type="SUPFAM" id="SSF47336">
    <property type="entry name" value="ACP-like"/>
    <property type="match status" value="1"/>
</dbReference>
<dbReference type="InterPro" id="IPR051414">
    <property type="entry name" value="Adenylate-forming_Reductase"/>
</dbReference>
<accession>A0AAD7EG53</accession>
<keyword evidence="5" id="KW-1185">Reference proteome</keyword>
<dbReference type="SUPFAM" id="SSF56801">
    <property type="entry name" value="Acetyl-CoA synthetase-like"/>
    <property type="match status" value="1"/>
</dbReference>
<dbReference type="PROSITE" id="PS00455">
    <property type="entry name" value="AMP_BINDING"/>
    <property type="match status" value="1"/>
</dbReference>
<proteinExistence type="predicted"/>
<dbReference type="SMART" id="SM00823">
    <property type="entry name" value="PKS_PP"/>
    <property type="match status" value="1"/>
</dbReference>
<dbReference type="InterPro" id="IPR013120">
    <property type="entry name" value="FAR_NAD-bd"/>
</dbReference>
<dbReference type="GO" id="GO:0031177">
    <property type="term" value="F:phosphopantetheine binding"/>
    <property type="evidence" value="ECO:0007669"/>
    <property type="project" value="InterPro"/>
</dbReference>
<comment type="caution">
    <text evidence="4">The sequence shown here is derived from an EMBL/GenBank/DDBJ whole genome shotgun (WGS) entry which is preliminary data.</text>
</comment>
<sequence>MSHFLPPLDCSTNLPEIINLHIAHENYSAAYAFAGADDGPITEISRFEFARAAHRVAHLLRPGRSGANGQVVAIVAHADVLVYQTIVAGCLIAGLIPFQIFHRTSTPAIIHLLRTAGAHRLLTTKLSIGSVVDTLSAELSAANPPYDLSIDEIPLLGQLYPHLGQETSRDPFVPYPSPTVRTPLDDVVMYLHSSGSTGLPKCIPETHRTLIHFAALGSLSEIAALSPRQAVGTLPPGHGFGMVIQLLAPVIQGAGTGCIYPPASTATEYALPPTPTAANALAAARRARATGMMCVPSLLVDWYAAAEEEDIAYLKTLNLVAFGGGPLATKVGDALLSWGVNIFPMYGGTEFGLPSMMTQRPAKPASGDWAWFAFTLRAKIRWEPQGDGTFECQFLTVPERHQLAVENLPDVKGYSTKDLFERHPTKPDLYRIVGRLDDVLTLANGEKAVPGPMEDIMDASPYIACAIMFGRERNQVGVLVEPTERYMLDPREDGVKFLELIWPVIEAANENAPAFSRIYKEMVLLTHPERPMVRTHKGTVTKKSTLTLYEREIEELYAAVDAGDVASKVEPPVSWAPKDLEPWLKTHVSQIAERDIDGRRDLFDQGFDSLNAIFLRHRIAGALKNSSGDASAAAQKVPQNFVYAHPNIDELASAITTLVHGNINGSDTRKTAVMEEMVAKYSEGFEEAVNFHGKNISTGAVVLLTGSTGGLGSHILDLLLSLPSVERVYAFNRRGRIAVSKRQNEAFVDRDLDLQLLSSDKLVYLEGDAVSEHLGLPLDDWTKLRDTITVVIHNAWSVDFNKALSSFEPHVKGTRNLIDLARQSATESGVRFLFTSSVGAASGWNPKLGPFPEELQLNASVAIGSGYGESKYISERILAASGLDATSFRIGQICGSTNNGGWSTTDWVPAIVKSSIALGNFPSDPSGVVSWLSPEAVSRVIVDAALSADKPPPTANIVHPRPISWDVVMSTMASAVQLPLIPFADWVQQIEVRSTRATAADIANIPGIKLLDFLKAISAETEATEFSTTKAQALSKTLELLEPLKEDDVKQWMQYWTEKQFIVG</sequence>
<dbReference type="Gene3D" id="3.40.50.12780">
    <property type="entry name" value="N-terminal domain of ligase-like"/>
    <property type="match status" value="1"/>
</dbReference>
<dbReference type="Pfam" id="PF00501">
    <property type="entry name" value="AMP-binding"/>
    <property type="match status" value="1"/>
</dbReference>
<keyword evidence="2" id="KW-0597">Phosphoprotein</keyword>
<dbReference type="PANTHER" id="PTHR43439:SF2">
    <property type="entry name" value="ENZYME, PUTATIVE (JCVI)-RELATED"/>
    <property type="match status" value="1"/>
</dbReference>
<evidence type="ECO:0000259" key="3">
    <source>
        <dbReference type="SMART" id="SM00823"/>
    </source>
</evidence>
<dbReference type="Gene3D" id="3.40.50.720">
    <property type="entry name" value="NAD(P)-binding Rossmann-like Domain"/>
    <property type="match status" value="1"/>
</dbReference>
<dbReference type="InterPro" id="IPR036736">
    <property type="entry name" value="ACP-like_sf"/>
</dbReference>
<dbReference type="SUPFAM" id="SSF51735">
    <property type="entry name" value="NAD(P)-binding Rossmann-fold domains"/>
    <property type="match status" value="1"/>
</dbReference>
<organism evidence="4 5">
    <name type="scientific">Mycena albidolilacea</name>
    <dbReference type="NCBI Taxonomy" id="1033008"/>
    <lineage>
        <taxon>Eukaryota</taxon>
        <taxon>Fungi</taxon>
        <taxon>Dikarya</taxon>
        <taxon>Basidiomycota</taxon>
        <taxon>Agaricomycotina</taxon>
        <taxon>Agaricomycetes</taxon>
        <taxon>Agaricomycetidae</taxon>
        <taxon>Agaricales</taxon>
        <taxon>Marasmiineae</taxon>
        <taxon>Mycenaceae</taxon>
        <taxon>Mycena</taxon>
    </lineage>
</organism>
<keyword evidence="1" id="KW-0596">Phosphopantetheine</keyword>
<gene>
    <name evidence="4" type="ORF">DFH08DRAFT_383112</name>
</gene>
<dbReference type="Pfam" id="PF07993">
    <property type="entry name" value="NAD_binding_4"/>
    <property type="match status" value="1"/>
</dbReference>
<evidence type="ECO:0000256" key="2">
    <source>
        <dbReference type="ARBA" id="ARBA00022553"/>
    </source>
</evidence>
<dbReference type="PANTHER" id="PTHR43439">
    <property type="entry name" value="PHENYLACETATE-COENZYME A LIGASE"/>
    <property type="match status" value="1"/>
</dbReference>
<dbReference type="AlphaFoldDB" id="A0AAD7EG53"/>
<name>A0AAD7EG53_9AGAR</name>
<evidence type="ECO:0000256" key="1">
    <source>
        <dbReference type="ARBA" id="ARBA00022450"/>
    </source>
</evidence>
<dbReference type="InterPro" id="IPR020806">
    <property type="entry name" value="PKS_PP-bd"/>
</dbReference>
<feature type="domain" description="Polyketide synthase-like phosphopantetheine-binding" evidence="3">
    <location>
        <begin position="581"/>
        <end position="659"/>
    </location>
</feature>
<reference evidence="4" key="1">
    <citation type="submission" date="2023-03" db="EMBL/GenBank/DDBJ databases">
        <title>Massive genome expansion in bonnet fungi (Mycena s.s.) driven by repeated elements and novel gene families across ecological guilds.</title>
        <authorList>
            <consortium name="Lawrence Berkeley National Laboratory"/>
            <person name="Harder C.B."/>
            <person name="Miyauchi S."/>
            <person name="Viragh M."/>
            <person name="Kuo A."/>
            <person name="Thoen E."/>
            <person name="Andreopoulos B."/>
            <person name="Lu D."/>
            <person name="Skrede I."/>
            <person name="Drula E."/>
            <person name="Henrissat B."/>
            <person name="Morin E."/>
            <person name="Kohler A."/>
            <person name="Barry K."/>
            <person name="LaButti K."/>
            <person name="Morin E."/>
            <person name="Salamov A."/>
            <person name="Lipzen A."/>
            <person name="Mereny Z."/>
            <person name="Hegedus B."/>
            <person name="Baldrian P."/>
            <person name="Stursova M."/>
            <person name="Weitz H."/>
            <person name="Taylor A."/>
            <person name="Grigoriev I.V."/>
            <person name="Nagy L.G."/>
            <person name="Martin F."/>
            <person name="Kauserud H."/>
        </authorList>
    </citation>
    <scope>NUCLEOTIDE SEQUENCE</scope>
    <source>
        <strain evidence="4">CBHHK002</strain>
    </source>
</reference>
<dbReference type="Proteomes" id="UP001218218">
    <property type="component" value="Unassembled WGS sequence"/>
</dbReference>
<dbReference type="Gene3D" id="1.10.1200.10">
    <property type="entry name" value="ACP-like"/>
    <property type="match status" value="1"/>
</dbReference>
<dbReference type="InterPro" id="IPR000873">
    <property type="entry name" value="AMP-dep_synth/lig_dom"/>
</dbReference>
<evidence type="ECO:0000313" key="4">
    <source>
        <dbReference type="EMBL" id="KAJ7321699.1"/>
    </source>
</evidence>
<dbReference type="InterPro" id="IPR036291">
    <property type="entry name" value="NAD(P)-bd_dom_sf"/>
</dbReference>
<protein>
    <submittedName>
        <fullName evidence="4">Acetyl-CoA synthetase-like protein</fullName>
    </submittedName>
</protein>
<dbReference type="EMBL" id="JARIHO010000050">
    <property type="protein sequence ID" value="KAJ7321699.1"/>
    <property type="molecule type" value="Genomic_DNA"/>
</dbReference>